<dbReference type="CDD" id="cd21800">
    <property type="entry name" value="WH2_Wb_Cobl"/>
    <property type="match status" value="1"/>
</dbReference>
<feature type="domain" description="WH2" evidence="2">
    <location>
        <begin position="1306"/>
        <end position="1326"/>
    </location>
</feature>
<comment type="caution">
    <text evidence="3">The sequence shown here is derived from an EMBL/GenBank/DDBJ whole genome shotgun (WGS) entry which is preliminary data.</text>
</comment>
<dbReference type="GO" id="GO:0044295">
    <property type="term" value="C:axonal growth cone"/>
    <property type="evidence" value="ECO:0007669"/>
    <property type="project" value="TreeGrafter"/>
</dbReference>
<accession>A0A5A9N1C4</accession>
<dbReference type="EMBL" id="SOYY01000024">
    <property type="protein sequence ID" value="KAA0702955.1"/>
    <property type="molecule type" value="Genomic_DNA"/>
</dbReference>
<feature type="compositionally biased region" description="Polar residues" evidence="1">
    <location>
        <begin position="1185"/>
        <end position="1195"/>
    </location>
</feature>
<keyword evidence="4" id="KW-1185">Reference proteome</keyword>
<feature type="compositionally biased region" description="Polar residues" evidence="1">
    <location>
        <begin position="848"/>
        <end position="861"/>
    </location>
</feature>
<feature type="compositionally biased region" description="Basic and acidic residues" evidence="1">
    <location>
        <begin position="863"/>
        <end position="880"/>
    </location>
</feature>
<feature type="region of interest" description="Disordered" evidence="1">
    <location>
        <begin position="1243"/>
        <end position="1269"/>
    </location>
</feature>
<dbReference type="GO" id="GO:0044294">
    <property type="term" value="C:dendritic growth cone"/>
    <property type="evidence" value="ECO:0007669"/>
    <property type="project" value="TreeGrafter"/>
</dbReference>
<dbReference type="GO" id="GO:0003785">
    <property type="term" value="F:actin monomer binding"/>
    <property type="evidence" value="ECO:0007669"/>
    <property type="project" value="InterPro"/>
</dbReference>
<feature type="domain" description="WH2" evidence="2">
    <location>
        <begin position="1433"/>
        <end position="1453"/>
    </location>
</feature>
<gene>
    <name evidence="3" type="ORF">E1301_Tti013282</name>
</gene>
<dbReference type="GO" id="GO:1990357">
    <property type="term" value="C:terminal web"/>
    <property type="evidence" value="ECO:0007669"/>
    <property type="project" value="TreeGrafter"/>
</dbReference>
<dbReference type="GO" id="GO:0030041">
    <property type="term" value="P:actin filament polymerization"/>
    <property type="evidence" value="ECO:0007669"/>
    <property type="project" value="TreeGrafter"/>
</dbReference>
<evidence type="ECO:0000313" key="4">
    <source>
        <dbReference type="Proteomes" id="UP000324632"/>
    </source>
</evidence>
<feature type="compositionally biased region" description="Polar residues" evidence="1">
    <location>
        <begin position="1243"/>
        <end position="1264"/>
    </location>
</feature>
<dbReference type="PROSITE" id="PS51082">
    <property type="entry name" value="WH2"/>
    <property type="match status" value="3"/>
</dbReference>
<feature type="region of interest" description="Disordered" evidence="1">
    <location>
        <begin position="382"/>
        <end position="493"/>
    </location>
</feature>
<dbReference type="GO" id="GO:0048471">
    <property type="term" value="C:perinuclear region of cytoplasm"/>
    <property type="evidence" value="ECO:0007669"/>
    <property type="project" value="TreeGrafter"/>
</dbReference>
<dbReference type="GO" id="GO:0005884">
    <property type="term" value="C:actin filament"/>
    <property type="evidence" value="ECO:0007669"/>
    <property type="project" value="TreeGrafter"/>
</dbReference>
<dbReference type="Pfam" id="PF09469">
    <property type="entry name" value="Cobl"/>
    <property type="match status" value="1"/>
</dbReference>
<feature type="compositionally biased region" description="Basic and acidic residues" evidence="1">
    <location>
        <begin position="832"/>
        <end position="847"/>
    </location>
</feature>
<feature type="region of interest" description="Disordered" evidence="1">
    <location>
        <begin position="1147"/>
        <end position="1195"/>
    </location>
</feature>
<feature type="region of interest" description="Disordered" evidence="1">
    <location>
        <begin position="328"/>
        <end position="349"/>
    </location>
</feature>
<reference evidence="3 4" key="1">
    <citation type="journal article" date="2019" name="Mol. Ecol. Resour.">
        <title>Chromosome-level genome assembly of Triplophysa tibetana, a fish adapted to the harsh high-altitude environment of the Tibetan Plateau.</title>
        <authorList>
            <person name="Yang X."/>
            <person name="Liu H."/>
            <person name="Ma Z."/>
            <person name="Zou Y."/>
            <person name="Zou M."/>
            <person name="Mao Y."/>
            <person name="Li X."/>
            <person name="Wang H."/>
            <person name="Chen T."/>
            <person name="Wang W."/>
            <person name="Yang R."/>
        </authorList>
    </citation>
    <scope>NUCLEOTIDE SEQUENCE [LARGE SCALE GENOMIC DNA]</scope>
    <source>
        <strain evidence="3">TTIB1903HZAU</strain>
        <tissue evidence="3">Muscle</tissue>
    </source>
</reference>
<name>A0A5A9N1C4_9TELE</name>
<dbReference type="InterPro" id="IPR039895">
    <property type="entry name" value="COBL-like"/>
</dbReference>
<organism evidence="3 4">
    <name type="scientific">Triplophysa tibetana</name>
    <dbReference type="NCBI Taxonomy" id="1572043"/>
    <lineage>
        <taxon>Eukaryota</taxon>
        <taxon>Metazoa</taxon>
        <taxon>Chordata</taxon>
        <taxon>Craniata</taxon>
        <taxon>Vertebrata</taxon>
        <taxon>Euteleostomi</taxon>
        <taxon>Actinopterygii</taxon>
        <taxon>Neopterygii</taxon>
        <taxon>Teleostei</taxon>
        <taxon>Ostariophysi</taxon>
        <taxon>Cypriniformes</taxon>
        <taxon>Nemacheilidae</taxon>
        <taxon>Triplophysa</taxon>
    </lineage>
</organism>
<evidence type="ECO:0000256" key="1">
    <source>
        <dbReference type="SAM" id="MobiDB-lite"/>
    </source>
</evidence>
<dbReference type="PANTHER" id="PTHR47008:SF1">
    <property type="entry name" value="PROTEIN CORDON-BLEU"/>
    <property type="match status" value="1"/>
</dbReference>
<dbReference type="GO" id="GO:0043025">
    <property type="term" value="C:neuronal cell body"/>
    <property type="evidence" value="ECO:0007669"/>
    <property type="project" value="TreeGrafter"/>
</dbReference>
<dbReference type="InterPro" id="IPR003124">
    <property type="entry name" value="WH2_dom"/>
</dbReference>
<feature type="region of interest" description="Disordered" evidence="1">
    <location>
        <begin position="543"/>
        <end position="578"/>
    </location>
</feature>
<dbReference type="PANTHER" id="PTHR47008">
    <property type="entry name" value="PROTEIN CORDON-BLEU"/>
    <property type="match status" value="1"/>
</dbReference>
<feature type="region of interest" description="Disordered" evidence="1">
    <location>
        <begin position="810"/>
        <end position="884"/>
    </location>
</feature>
<evidence type="ECO:0000259" key="2">
    <source>
        <dbReference type="PROSITE" id="PS51082"/>
    </source>
</evidence>
<sequence>MELPAEKLSFLLSERIWLKPEGLFVRQCLRSEQLVSSAQKHFLGLLSPSAPEFHPPCSPIVVFTVYVTPLLKRRMKSRAPPPPRPPQPAPRRIFRNAVPDGGGSSGGESKENILQSSVDLHITLPTGYQTTINVDGRKALMDLLVDLCSQYHLNPTYHTLELLSPDAQPVTFKPNALLGALDVSCALIKERVFEDKVVRKPPPKVPEKTVRLVVNYHRNQKAVLRVNPLVPLHTLVPVICQKCEFDPAHVLLLTDNISNLKLDLDKSLSDLEIKELYVLDQTLVRQPKMTLTPALSYSAESLHSTQSLSGSERKGLLGFLKFNRRKSKTSEDMDSLDGDSVVDNADTNKNGVTVVPSGLCVETRPSTLGQSQSVMNISRMSPKVELKKRRAPAPPPAPTQTMTSQNLLKKRKAPVAPPTPTPSTPEPFIPTVSPTSPMRAPSIPVPTERTLATVASSTADPAEDSDLSHSIEDSEPAGSICSSSSGDDAAACSSSSSLSEESLAHRAQVIAEYSISKPQAEPVLEYKEVPVPEYKQVPVPEYKKQHVPEHKEPVPEFTKAEPAPQITTGEEPGPSPTLEETDVVMELKVDEMENNRNSGIAWLRSAHEKVETVSVGSSESFADQGYAASEGMAEEPGPVSHCEMIQSASSVNIMSLNGDPPVAVKQSKDSSSDSDEGCATWGSRHSSGNIQREHQPIQRQNSYEEDPEITAQIHLTLADLDANLADMNHSDRASVFVDEEIPVSIVDVDIPVTTIDEVTVDDRYNIKEHVVPTLCTSPNITKQSCKLYEAIQNKNNNACLTVKNVRPSSGIQKQLQEPTLADMKKNLSPSTDEQKQMKERKPIDIKKNTSLPLVAQKQSQKNKLRDNKEQKFDTKGKAETEIPNGQNNIVSQKSQSQVVRPVVQSTQKVPDYRLNSEPAVQRLYTETVKKERTPAIKASAIQGKISQSSVSRFGMKTFVVIPPKPAVSQTQKPAGSLVVGAIKIDEQGNMVTRRQINTVTEKYATNEEVTSAGESSLGQAKAFWSSAEREDQSTMANQGSTVKNEDASGVFKIAEKSISEETPKEVIILERNPISAVVSNPSFPDPTQKFSFTGEGRDLSFLKPSKRTSSQYVASAIAKNSSIYTTKINTLQEPTESLVRVQKPFSQRFNNENKPTKAPSMALQKPATTLKPTEGSVPSFAGPKRSQSYPRNVEKVSNSENFRSVEETVIEADKPKSLDSVNKIQVITQTSSHNKPIESFSKKATSIPDTTSPRQMPTHFTSQPLRKKPELQKTELLSEPNQTNMFGPLKKIKPVVFKPVQKEASLHSSLMEAIQSGEGIERLKKVSDYSSNSSVKKPPFVDEENERSALLSAIRAPTNSSRLKKTKSGATKELEQLRKTEENRNIQTDSISPPPTIPPAFVAPPPPAFCPPPPPAPNKPILLLPAGGNPEGARDALLEAIRSGSAAQRLRKPCHALGLFTHALGRAGVWPKLETLVADNGVALPFSGRDHGNGGGVS</sequence>
<feature type="region of interest" description="Disordered" evidence="1">
    <location>
        <begin position="1359"/>
        <end position="1395"/>
    </location>
</feature>
<dbReference type="Gene3D" id="3.10.20.90">
    <property type="entry name" value="Phosphatidylinositol 3-kinase Catalytic Subunit, Chain A, domain 1"/>
    <property type="match status" value="1"/>
</dbReference>
<feature type="domain" description="WH2" evidence="2">
    <location>
        <begin position="1346"/>
        <end position="1366"/>
    </location>
</feature>
<dbReference type="GO" id="GO:0005886">
    <property type="term" value="C:plasma membrane"/>
    <property type="evidence" value="ECO:0007669"/>
    <property type="project" value="TreeGrafter"/>
</dbReference>
<dbReference type="Pfam" id="PF02205">
    <property type="entry name" value="WH2"/>
    <property type="match status" value="1"/>
</dbReference>
<dbReference type="CDD" id="cd21799">
    <property type="entry name" value="WH2_Wa_Cobl"/>
    <property type="match status" value="1"/>
</dbReference>
<feature type="compositionally biased region" description="Basic and acidic residues" evidence="1">
    <location>
        <begin position="543"/>
        <end position="554"/>
    </location>
</feature>
<protein>
    <submittedName>
        <fullName evidence="3">Protein cordon-bleu</fullName>
    </submittedName>
</protein>
<dbReference type="InterPro" id="IPR019025">
    <property type="entry name" value="Cordon-bleu_ubiquitin_domain"/>
</dbReference>
<feature type="region of interest" description="Disordered" evidence="1">
    <location>
        <begin position="74"/>
        <end position="111"/>
    </location>
</feature>
<feature type="compositionally biased region" description="Pro residues" evidence="1">
    <location>
        <begin position="79"/>
        <end position="89"/>
    </location>
</feature>
<dbReference type="Proteomes" id="UP000324632">
    <property type="component" value="Chromosome 24"/>
</dbReference>
<evidence type="ECO:0000313" key="3">
    <source>
        <dbReference type="EMBL" id="KAA0702955.1"/>
    </source>
</evidence>
<dbReference type="GO" id="GO:0001726">
    <property type="term" value="C:ruffle"/>
    <property type="evidence" value="ECO:0007669"/>
    <property type="project" value="TreeGrafter"/>
</dbReference>
<proteinExistence type="predicted"/>
<feature type="compositionally biased region" description="Low complexity" evidence="1">
    <location>
        <begin position="477"/>
        <end position="493"/>
    </location>
</feature>
<dbReference type="SMART" id="SM00246">
    <property type="entry name" value="WH2"/>
    <property type="match status" value="3"/>
</dbReference>
<dbReference type="GO" id="GO:0051639">
    <property type="term" value="P:actin filament network formation"/>
    <property type="evidence" value="ECO:0007669"/>
    <property type="project" value="TreeGrafter"/>
</dbReference>
<feature type="compositionally biased region" description="Pro residues" evidence="1">
    <location>
        <begin position="415"/>
        <end position="428"/>
    </location>
</feature>
<feature type="region of interest" description="Disordered" evidence="1">
    <location>
        <begin position="657"/>
        <end position="705"/>
    </location>
</feature>
<feature type="compositionally biased region" description="Basic and acidic residues" evidence="1">
    <location>
        <begin position="1370"/>
        <end position="1384"/>
    </location>
</feature>